<proteinExistence type="predicted"/>
<evidence type="ECO:0000313" key="1">
    <source>
        <dbReference type="EMBL" id="CAB4215757.1"/>
    </source>
</evidence>
<dbReference type="EMBL" id="LR797435">
    <property type="protein sequence ID" value="CAB4215757.1"/>
    <property type="molecule type" value="Genomic_DNA"/>
</dbReference>
<feature type="non-terminal residue" evidence="1">
    <location>
        <position position="38"/>
    </location>
</feature>
<gene>
    <name evidence="1" type="ORF">UFOVP1484_1</name>
</gene>
<protein>
    <submittedName>
        <fullName evidence="1">Uncharacterized protein</fullName>
    </submittedName>
</protein>
<sequence length="38" mass="4558">MEKTRGIPMNFSHTYVKELELLILETLLPTYEKYQKSI</sequence>
<accession>A0A6J5SMJ1</accession>
<reference evidence="1" key="1">
    <citation type="submission" date="2020-05" db="EMBL/GenBank/DDBJ databases">
        <authorList>
            <person name="Chiriac C."/>
            <person name="Salcher M."/>
            <person name="Ghai R."/>
            <person name="Kavagutti S V."/>
        </authorList>
    </citation>
    <scope>NUCLEOTIDE SEQUENCE</scope>
</reference>
<organism evidence="1">
    <name type="scientific">uncultured Caudovirales phage</name>
    <dbReference type="NCBI Taxonomy" id="2100421"/>
    <lineage>
        <taxon>Viruses</taxon>
        <taxon>Duplodnaviria</taxon>
        <taxon>Heunggongvirae</taxon>
        <taxon>Uroviricota</taxon>
        <taxon>Caudoviricetes</taxon>
        <taxon>Peduoviridae</taxon>
        <taxon>Maltschvirus</taxon>
        <taxon>Maltschvirus maltsch</taxon>
    </lineage>
</organism>
<name>A0A6J5SMJ1_9CAUD</name>